<accession>A0ABR0NLF6</accession>
<protein>
    <submittedName>
        <fullName evidence="1">Uncharacterized protein</fullName>
    </submittedName>
</protein>
<gene>
    <name evidence="1" type="ORF">PVK06_029662</name>
</gene>
<comment type="caution">
    <text evidence="1">The sequence shown here is derived from an EMBL/GenBank/DDBJ whole genome shotgun (WGS) entry which is preliminary data.</text>
</comment>
<proteinExistence type="predicted"/>
<keyword evidence="2" id="KW-1185">Reference proteome</keyword>
<evidence type="ECO:0000313" key="1">
    <source>
        <dbReference type="EMBL" id="KAK5802080.1"/>
    </source>
</evidence>
<sequence>MCGFVIEEGQWQHCGLCSESWNREVEYVCLAHNYGAHGPFCFWVGVLGWLRSYWTCVWIAASEIAVFFKFLRAGFITLPCELNPWADLATLTCRLLARSRFPRDRFVALFCELDRLIVFSWSGRRSWVVGRRLGSFLGLESQVIGV</sequence>
<name>A0ABR0NLF6_GOSAR</name>
<evidence type="ECO:0000313" key="2">
    <source>
        <dbReference type="Proteomes" id="UP001358586"/>
    </source>
</evidence>
<organism evidence="1 2">
    <name type="scientific">Gossypium arboreum</name>
    <name type="common">Tree cotton</name>
    <name type="synonym">Gossypium nanking</name>
    <dbReference type="NCBI Taxonomy" id="29729"/>
    <lineage>
        <taxon>Eukaryota</taxon>
        <taxon>Viridiplantae</taxon>
        <taxon>Streptophyta</taxon>
        <taxon>Embryophyta</taxon>
        <taxon>Tracheophyta</taxon>
        <taxon>Spermatophyta</taxon>
        <taxon>Magnoliopsida</taxon>
        <taxon>eudicotyledons</taxon>
        <taxon>Gunneridae</taxon>
        <taxon>Pentapetalae</taxon>
        <taxon>rosids</taxon>
        <taxon>malvids</taxon>
        <taxon>Malvales</taxon>
        <taxon>Malvaceae</taxon>
        <taxon>Malvoideae</taxon>
        <taxon>Gossypium</taxon>
    </lineage>
</organism>
<reference evidence="1 2" key="1">
    <citation type="submission" date="2023-03" db="EMBL/GenBank/DDBJ databases">
        <title>WGS of Gossypium arboreum.</title>
        <authorList>
            <person name="Yu D."/>
        </authorList>
    </citation>
    <scope>NUCLEOTIDE SEQUENCE [LARGE SCALE GENOMIC DNA]</scope>
    <source>
        <tissue evidence="1">Leaf</tissue>
    </source>
</reference>
<dbReference type="EMBL" id="JARKNE010000009">
    <property type="protein sequence ID" value="KAK5802080.1"/>
    <property type="molecule type" value="Genomic_DNA"/>
</dbReference>
<dbReference type="Proteomes" id="UP001358586">
    <property type="component" value="Chromosome 9"/>
</dbReference>